<proteinExistence type="predicted"/>
<dbReference type="InterPro" id="IPR004045">
    <property type="entry name" value="Glutathione_S-Trfase_N"/>
</dbReference>
<evidence type="ECO:0000313" key="4">
    <source>
        <dbReference type="Proteomes" id="UP000635278"/>
    </source>
</evidence>
<evidence type="ECO:0000259" key="2">
    <source>
        <dbReference type="PROSITE" id="PS50405"/>
    </source>
</evidence>
<dbReference type="PANTHER" id="PTHR44051">
    <property type="entry name" value="GLUTATHIONE S-TRANSFERASE-RELATED"/>
    <property type="match status" value="1"/>
</dbReference>
<evidence type="ECO:0000313" key="3">
    <source>
        <dbReference type="EMBL" id="NHN86215.1"/>
    </source>
</evidence>
<name>A0ABX0JUP8_9PROT</name>
<sequence length="208" mass="22636">MKLYYSPGACSLASHIILRETGMPYTLEKVDLQKKVTETGQDFWKINPRGAVPTIGIEPGVILTQNPAILQYIGDHSDVAAFRPAQGSMERARLEEALGFCGDLHVAAGGLFAPGLTGEAKEKVLAGLKRRLDQLETFLSADRDYWLPWGFTQADAYAAVIMSWPGHMGVDISGHKVAWALQQRVMARPSAQAAMKEEGLTGNDTGLH</sequence>
<dbReference type="EMBL" id="WOTB01000028">
    <property type="protein sequence ID" value="NHN86215.1"/>
    <property type="molecule type" value="Genomic_DNA"/>
</dbReference>
<feature type="domain" description="GST N-terminal" evidence="1">
    <location>
        <begin position="1"/>
        <end position="81"/>
    </location>
</feature>
<reference evidence="3 4" key="1">
    <citation type="journal article" date="2020" name="Int. J. Syst. Evol. Microbiol.">
        <title>Novel acetic acid bacteria from cider fermentations: Acetobacter conturbans sp. nov. and Acetobacter fallax sp. nov.</title>
        <authorList>
            <person name="Sombolestani A.S."/>
            <person name="Cleenwerck I."/>
            <person name="Cnockaert M."/>
            <person name="Borremans W."/>
            <person name="Wieme A.D."/>
            <person name="De Vuyst L."/>
            <person name="Vandamme P."/>
        </authorList>
    </citation>
    <scope>NUCLEOTIDE SEQUENCE [LARGE SCALE GENOMIC DNA]</scope>
    <source>
        <strain evidence="3 4">LMG 30640</strain>
    </source>
</reference>
<dbReference type="SUPFAM" id="SSF52833">
    <property type="entry name" value="Thioredoxin-like"/>
    <property type="match status" value="1"/>
</dbReference>
<dbReference type="Proteomes" id="UP000635278">
    <property type="component" value="Unassembled WGS sequence"/>
</dbReference>
<evidence type="ECO:0000259" key="1">
    <source>
        <dbReference type="PROSITE" id="PS50404"/>
    </source>
</evidence>
<dbReference type="Pfam" id="PF02798">
    <property type="entry name" value="GST_N"/>
    <property type="match status" value="1"/>
</dbReference>
<dbReference type="PANTHER" id="PTHR44051:SF8">
    <property type="entry name" value="GLUTATHIONE S-TRANSFERASE GSTA"/>
    <property type="match status" value="1"/>
</dbReference>
<comment type="caution">
    <text evidence="3">The sequence shown here is derived from an EMBL/GenBank/DDBJ whole genome shotgun (WGS) entry which is preliminary data.</text>
</comment>
<protein>
    <submittedName>
        <fullName evidence="3">Glutathione S-transferase</fullName>
    </submittedName>
</protein>
<dbReference type="InterPro" id="IPR010987">
    <property type="entry name" value="Glutathione-S-Trfase_C-like"/>
</dbReference>
<organism evidence="3 4">
    <name type="scientific">Acetobacter musti</name>
    <dbReference type="NCBI Taxonomy" id="864732"/>
    <lineage>
        <taxon>Bacteria</taxon>
        <taxon>Pseudomonadati</taxon>
        <taxon>Pseudomonadota</taxon>
        <taxon>Alphaproteobacteria</taxon>
        <taxon>Acetobacterales</taxon>
        <taxon>Acetobacteraceae</taxon>
        <taxon>Acetobacter</taxon>
    </lineage>
</organism>
<dbReference type="RefSeq" id="WP_173584591.1">
    <property type="nucleotide sequence ID" value="NZ_WOTB01000028.1"/>
</dbReference>
<dbReference type="Gene3D" id="1.20.1050.10">
    <property type="match status" value="1"/>
</dbReference>
<gene>
    <name evidence="3" type="ORF">GOB93_16430</name>
</gene>
<dbReference type="InterPro" id="IPR036282">
    <property type="entry name" value="Glutathione-S-Trfase_C_sf"/>
</dbReference>
<dbReference type="InterPro" id="IPR036249">
    <property type="entry name" value="Thioredoxin-like_sf"/>
</dbReference>
<dbReference type="Gene3D" id="3.40.30.10">
    <property type="entry name" value="Glutaredoxin"/>
    <property type="match status" value="1"/>
</dbReference>
<dbReference type="CDD" id="cd03057">
    <property type="entry name" value="GST_N_Beta"/>
    <property type="match status" value="1"/>
</dbReference>
<dbReference type="PROSITE" id="PS50404">
    <property type="entry name" value="GST_NTER"/>
    <property type="match status" value="1"/>
</dbReference>
<feature type="domain" description="GST C-terminal" evidence="2">
    <location>
        <begin position="87"/>
        <end position="207"/>
    </location>
</feature>
<keyword evidence="4" id="KW-1185">Reference proteome</keyword>
<dbReference type="CDD" id="cd03188">
    <property type="entry name" value="GST_C_Beta"/>
    <property type="match status" value="1"/>
</dbReference>
<dbReference type="SUPFAM" id="SSF47616">
    <property type="entry name" value="GST C-terminal domain-like"/>
    <property type="match status" value="1"/>
</dbReference>
<accession>A0ABX0JUP8</accession>
<dbReference type="PROSITE" id="PS50405">
    <property type="entry name" value="GST_CTER"/>
    <property type="match status" value="1"/>
</dbReference>